<sequence>MKYNESLPDFKELKDRMIAAPSSSPTLVIKTNVDPQDATEENPYYSNSSIDEEEHFRNFFHEES</sequence>
<name>A0A147KB58_9BACI</name>
<protein>
    <submittedName>
        <fullName evidence="1">Uncharacterized protein</fullName>
    </submittedName>
</protein>
<keyword evidence="2" id="KW-1185">Reference proteome</keyword>
<dbReference type="AlphaFoldDB" id="A0A147KB58"/>
<evidence type="ECO:0000313" key="2">
    <source>
        <dbReference type="Proteomes" id="UP000074108"/>
    </source>
</evidence>
<gene>
    <name evidence="1" type="ORF">Q75_03430</name>
</gene>
<evidence type="ECO:0000313" key="1">
    <source>
        <dbReference type="EMBL" id="KUP08121.1"/>
    </source>
</evidence>
<dbReference type="OrthoDB" id="2469080at2"/>
<comment type="caution">
    <text evidence="1">The sequence shown here is derived from an EMBL/GenBank/DDBJ whole genome shotgun (WGS) entry which is preliminary data.</text>
</comment>
<proteinExistence type="predicted"/>
<organism evidence="1 2">
    <name type="scientific">Bacillus coahuilensis p1.1.43</name>
    <dbReference type="NCBI Taxonomy" id="1150625"/>
    <lineage>
        <taxon>Bacteria</taxon>
        <taxon>Bacillati</taxon>
        <taxon>Bacillota</taxon>
        <taxon>Bacilli</taxon>
        <taxon>Bacillales</taxon>
        <taxon>Bacillaceae</taxon>
        <taxon>Bacillus</taxon>
    </lineage>
</organism>
<dbReference type="RefSeq" id="WP_010175897.1">
    <property type="nucleotide sequence ID" value="NZ_LDYG01000017.1"/>
</dbReference>
<accession>A0A147KB58</accession>
<dbReference type="Proteomes" id="UP000074108">
    <property type="component" value="Unassembled WGS sequence"/>
</dbReference>
<dbReference type="PATRIC" id="fig|1150625.3.peg.719"/>
<reference evidence="1 2" key="1">
    <citation type="journal article" date="2016" name="Front. Microbiol.">
        <title>Microevolution Analysis of Bacillus coahuilensis Unveils Differences in Phosphorus Acquisition Strategies and Their Regulation.</title>
        <authorList>
            <person name="Gomez-Lunar Z."/>
            <person name="Hernandez-Gonzalez I."/>
            <person name="Rodriguez-Torres M.D."/>
            <person name="Souza V."/>
            <person name="Olmedo-Alvarez G."/>
        </authorList>
    </citation>
    <scope>NUCLEOTIDE SEQUENCE [LARGE SCALE GENOMIC DNA]</scope>
    <source>
        <strain evidence="2">p1.1.43</strain>
    </source>
</reference>
<dbReference type="EMBL" id="LDYG01000017">
    <property type="protein sequence ID" value="KUP08121.1"/>
    <property type="molecule type" value="Genomic_DNA"/>
</dbReference>